<dbReference type="EMBL" id="JAHUTJ010074323">
    <property type="protein sequence ID" value="MED6293288.1"/>
    <property type="molecule type" value="Genomic_DNA"/>
</dbReference>
<dbReference type="Proteomes" id="UP001352852">
    <property type="component" value="Unassembled WGS sequence"/>
</dbReference>
<accession>A0ABU7F1F4</accession>
<evidence type="ECO:0000313" key="3">
    <source>
        <dbReference type="Proteomes" id="UP001352852"/>
    </source>
</evidence>
<keyword evidence="1" id="KW-0732">Signal</keyword>
<feature type="chain" id="PRO_5047456346" evidence="1">
    <location>
        <begin position="22"/>
        <end position="188"/>
    </location>
</feature>
<feature type="signal peptide" evidence="1">
    <location>
        <begin position="1"/>
        <end position="21"/>
    </location>
</feature>
<evidence type="ECO:0000256" key="1">
    <source>
        <dbReference type="SAM" id="SignalP"/>
    </source>
</evidence>
<sequence length="188" mass="20740">MDLYLLFFYILFILIQELRWAADSPWLFNHVLPQHCICVQPPVSILFPLYSISISLLIPTPPLLSDPPPPPYLSPFFSFILSPLSHPQKVRLHPLLAATSLPRCPSPPPAWLSHPSPWLVSTAVVSEGQMTGELAPGRALSHPGAIRLVANNRCFRPGEDQSGGIMGNVQSSAFYTSAQMDEITLVSF</sequence>
<name>A0ABU7F1F4_9TELE</name>
<keyword evidence="3" id="KW-1185">Reference proteome</keyword>
<proteinExistence type="predicted"/>
<reference evidence="2 3" key="1">
    <citation type="submission" date="2021-06" db="EMBL/GenBank/DDBJ databases">
        <authorList>
            <person name="Palmer J.M."/>
        </authorList>
    </citation>
    <scope>NUCLEOTIDE SEQUENCE [LARGE SCALE GENOMIC DNA]</scope>
    <source>
        <strain evidence="2 3">CL_MEX2019</strain>
        <tissue evidence="2">Muscle</tissue>
    </source>
</reference>
<evidence type="ECO:0000313" key="2">
    <source>
        <dbReference type="EMBL" id="MED6293288.1"/>
    </source>
</evidence>
<protein>
    <submittedName>
        <fullName evidence="2">Uncharacterized protein</fullName>
    </submittedName>
</protein>
<comment type="caution">
    <text evidence="2">The sequence shown here is derived from an EMBL/GenBank/DDBJ whole genome shotgun (WGS) entry which is preliminary data.</text>
</comment>
<organism evidence="2 3">
    <name type="scientific">Characodon lateralis</name>
    <dbReference type="NCBI Taxonomy" id="208331"/>
    <lineage>
        <taxon>Eukaryota</taxon>
        <taxon>Metazoa</taxon>
        <taxon>Chordata</taxon>
        <taxon>Craniata</taxon>
        <taxon>Vertebrata</taxon>
        <taxon>Euteleostomi</taxon>
        <taxon>Actinopterygii</taxon>
        <taxon>Neopterygii</taxon>
        <taxon>Teleostei</taxon>
        <taxon>Neoteleostei</taxon>
        <taxon>Acanthomorphata</taxon>
        <taxon>Ovalentaria</taxon>
        <taxon>Atherinomorphae</taxon>
        <taxon>Cyprinodontiformes</taxon>
        <taxon>Goodeidae</taxon>
        <taxon>Characodon</taxon>
    </lineage>
</organism>
<gene>
    <name evidence="2" type="ORF">CHARACLAT_009136</name>
</gene>